<keyword evidence="1" id="KW-0812">Transmembrane</keyword>
<feature type="transmembrane region" description="Helical" evidence="1">
    <location>
        <begin position="35"/>
        <end position="52"/>
    </location>
</feature>
<evidence type="ECO:0000256" key="1">
    <source>
        <dbReference type="SAM" id="Phobius"/>
    </source>
</evidence>
<sequence>MLFFALLFAGLAIFGVCVGFGTIGRPMYGQALNSYGWALSINGAALAAYFVLTRARRALRVRHGGTTSANHTPPRSLFD</sequence>
<comment type="caution">
    <text evidence="2">The sequence shown here is derived from an EMBL/GenBank/DDBJ whole genome shotgun (WGS) entry which is preliminary data.</text>
</comment>
<dbReference type="RefSeq" id="WP_238287683.1">
    <property type="nucleotide sequence ID" value="NZ_BPQS01000010.1"/>
</dbReference>
<dbReference type="EMBL" id="JAUFPT010000019">
    <property type="protein sequence ID" value="MDN3570426.1"/>
    <property type="molecule type" value="Genomic_DNA"/>
</dbReference>
<gene>
    <name evidence="2" type="ORF">QWZ18_07300</name>
</gene>
<organism evidence="2 3">
    <name type="scientific">Methylobacterium longum</name>
    <dbReference type="NCBI Taxonomy" id="767694"/>
    <lineage>
        <taxon>Bacteria</taxon>
        <taxon>Pseudomonadati</taxon>
        <taxon>Pseudomonadota</taxon>
        <taxon>Alphaproteobacteria</taxon>
        <taxon>Hyphomicrobiales</taxon>
        <taxon>Methylobacteriaceae</taxon>
        <taxon>Methylobacterium</taxon>
    </lineage>
</organism>
<name>A0ABT8AKT0_9HYPH</name>
<keyword evidence="3" id="KW-1185">Reference proteome</keyword>
<evidence type="ECO:0000313" key="3">
    <source>
        <dbReference type="Proteomes" id="UP001244297"/>
    </source>
</evidence>
<evidence type="ECO:0000313" key="2">
    <source>
        <dbReference type="EMBL" id="MDN3570426.1"/>
    </source>
</evidence>
<keyword evidence="1" id="KW-1133">Transmembrane helix</keyword>
<proteinExistence type="predicted"/>
<accession>A0ABT8AKT0</accession>
<reference evidence="3" key="1">
    <citation type="journal article" date="2019" name="Int. J. Syst. Evol. Microbiol.">
        <title>The Global Catalogue of Microorganisms (GCM) 10K type strain sequencing project: providing services to taxonomists for standard genome sequencing and annotation.</title>
        <authorList>
            <consortium name="The Broad Institute Genomics Platform"/>
            <consortium name="The Broad Institute Genome Sequencing Center for Infectious Disease"/>
            <person name="Wu L."/>
            <person name="Ma J."/>
        </authorList>
    </citation>
    <scope>NUCLEOTIDE SEQUENCE [LARGE SCALE GENOMIC DNA]</scope>
    <source>
        <strain evidence="3">CECT 7806</strain>
    </source>
</reference>
<dbReference type="Proteomes" id="UP001244297">
    <property type="component" value="Unassembled WGS sequence"/>
</dbReference>
<protein>
    <submittedName>
        <fullName evidence="2">Uncharacterized protein</fullName>
    </submittedName>
</protein>
<keyword evidence="1" id="KW-0472">Membrane</keyword>